<dbReference type="GO" id="GO:0046961">
    <property type="term" value="F:proton-transporting ATPase activity, rotational mechanism"/>
    <property type="evidence" value="ECO:0007669"/>
    <property type="project" value="InterPro"/>
</dbReference>
<evidence type="ECO:0000256" key="1">
    <source>
        <dbReference type="ARBA" id="ARBA00006709"/>
    </source>
</evidence>
<dbReference type="SUPFAM" id="SSF103486">
    <property type="entry name" value="V-type ATP synthase subunit C"/>
    <property type="match status" value="1"/>
</dbReference>
<evidence type="ECO:0000313" key="4">
    <source>
        <dbReference type="EMBL" id="OJG18957.1"/>
    </source>
</evidence>
<proteinExistence type="inferred from homology"/>
<dbReference type="PANTHER" id="PTHR38682:SF1">
    <property type="entry name" value="V-TYPE ATP SYNTHASE SUBUNIT C"/>
    <property type="match status" value="1"/>
</dbReference>
<evidence type="ECO:0000313" key="5">
    <source>
        <dbReference type="Proteomes" id="UP000181884"/>
    </source>
</evidence>
<evidence type="ECO:0000256" key="2">
    <source>
        <dbReference type="ARBA" id="ARBA00022448"/>
    </source>
</evidence>
<dbReference type="InterPro" id="IPR036079">
    <property type="entry name" value="ATPase_csu/dsu_sf"/>
</dbReference>
<dbReference type="InterPro" id="IPR044911">
    <property type="entry name" value="V-type_ATPase_csu/dsu_dom_3"/>
</dbReference>
<dbReference type="InterPro" id="IPR035067">
    <property type="entry name" value="V-type_ATPase_csu/dsu"/>
</dbReference>
<sequence>MKDTAYNQINPLIRIKESALLTNDQYERLLKAELGGVEDILKNTVYGPYLTIDFADHIETILDQEQQKLFSWAYENAPESDVVAIYTMRYLFHNLKVLTKAEVTGQNLDHLVISDGHFSLADLKSAIRTGQSSILPEHVMASINEVLAYFEDAKIMQAIDIIYDRTFLTEQRRLAEKLGYSELLQEVIAFIDLTNITTMARGILQGQHATFLTTVLSSSGSIPKETFLAFAEHSLGEFTDFLMSTSYHELLPVKEKELDVAALDKVKDDYVTSFFQKAKVMAFGPLPLLAFLNAKEIEWKNLRLLMVGKRSGFSLEQLQERMRLSYVS</sequence>
<gene>
    <name evidence="4" type="ORF">RU97_GL001575</name>
</gene>
<evidence type="ECO:0000256" key="3">
    <source>
        <dbReference type="ARBA" id="ARBA00023065"/>
    </source>
</evidence>
<keyword evidence="5" id="KW-1185">Reference proteome</keyword>
<dbReference type="Proteomes" id="UP000181884">
    <property type="component" value="Unassembled WGS sequence"/>
</dbReference>
<accession>A0A1L8RGU0</accession>
<name>A0A1L8RGU0_9ENTE</name>
<organism evidence="4 5">
    <name type="scientific">Enterococcus canis</name>
    <dbReference type="NCBI Taxonomy" id="214095"/>
    <lineage>
        <taxon>Bacteria</taxon>
        <taxon>Bacillati</taxon>
        <taxon>Bacillota</taxon>
        <taxon>Bacilli</taxon>
        <taxon>Lactobacillales</taxon>
        <taxon>Enterococcaceae</taxon>
        <taxon>Enterococcus</taxon>
    </lineage>
</organism>
<keyword evidence="2" id="KW-0813">Transport</keyword>
<dbReference type="STRING" id="214095.RU97_GL001575"/>
<dbReference type="AlphaFoldDB" id="A0A1L8RGU0"/>
<dbReference type="Gene3D" id="1.10.132.50">
    <property type="entry name" value="ATP synthase (C/AC39) subunit, domain 3"/>
    <property type="match status" value="1"/>
</dbReference>
<dbReference type="Gene3D" id="1.20.1690.10">
    <property type="entry name" value="V-type ATP synthase subunit C domain"/>
    <property type="match status" value="2"/>
</dbReference>
<dbReference type="InterPro" id="IPR050873">
    <property type="entry name" value="V-ATPase_V0D/AC39_subunit"/>
</dbReference>
<protein>
    <submittedName>
        <fullName evidence="4">Uncharacterized protein</fullName>
    </submittedName>
</protein>
<dbReference type="PANTHER" id="PTHR38682">
    <property type="entry name" value="V-TYPE ATP SYNTHASE SUBUNIT C"/>
    <property type="match status" value="1"/>
</dbReference>
<comment type="caution">
    <text evidence="4">The sequence shown here is derived from an EMBL/GenBank/DDBJ whole genome shotgun (WGS) entry which is preliminary data.</text>
</comment>
<dbReference type="RefSeq" id="WP_067393070.1">
    <property type="nucleotide sequence ID" value="NZ_JXKH01000003.1"/>
</dbReference>
<dbReference type="Pfam" id="PF01992">
    <property type="entry name" value="vATP-synt_AC39"/>
    <property type="match status" value="1"/>
</dbReference>
<reference evidence="4 5" key="1">
    <citation type="submission" date="2014-12" db="EMBL/GenBank/DDBJ databases">
        <title>Draft genome sequences of 29 type strains of Enterococci.</title>
        <authorList>
            <person name="Zhong Z."/>
            <person name="Sun Z."/>
            <person name="Liu W."/>
            <person name="Zhang W."/>
            <person name="Zhang H."/>
        </authorList>
    </citation>
    <scope>NUCLEOTIDE SEQUENCE [LARGE SCALE GENOMIC DNA]</scope>
    <source>
        <strain evidence="4 5">DSM 17029</strain>
    </source>
</reference>
<dbReference type="EMBL" id="JXKH01000003">
    <property type="protein sequence ID" value="OJG18957.1"/>
    <property type="molecule type" value="Genomic_DNA"/>
</dbReference>
<dbReference type="InterPro" id="IPR002843">
    <property type="entry name" value="ATPase_V0-cplx_csu/dsu"/>
</dbReference>
<comment type="similarity">
    <text evidence="1">Belongs to the V-ATPase V0D/AC39 subunit family.</text>
</comment>
<keyword evidence="3" id="KW-0406">Ion transport</keyword>